<dbReference type="Proteomes" id="UP000064967">
    <property type="component" value="Chromosome"/>
</dbReference>
<keyword evidence="10" id="KW-1185">Reference proteome</keyword>
<dbReference type="EC" id="3.6.1.7" evidence="2 6"/>
<dbReference type="Pfam" id="PF00708">
    <property type="entry name" value="Acylphosphatase"/>
    <property type="match status" value="1"/>
</dbReference>
<dbReference type="PRINTS" id="PR00112">
    <property type="entry name" value="ACYLPHPHTASE"/>
</dbReference>
<evidence type="ECO:0000313" key="9">
    <source>
        <dbReference type="EMBL" id="AKU93484.1"/>
    </source>
</evidence>
<dbReference type="OrthoDB" id="5295388at2"/>
<dbReference type="PATRIC" id="fig|1391654.3.peg.162"/>
<dbReference type="EMBL" id="CP012333">
    <property type="protein sequence ID" value="AKU93484.1"/>
    <property type="molecule type" value="Genomic_DNA"/>
</dbReference>
<dbReference type="PANTHER" id="PTHR47268:SF4">
    <property type="entry name" value="ACYLPHOSPHATASE"/>
    <property type="match status" value="1"/>
</dbReference>
<dbReference type="InterPro" id="IPR020456">
    <property type="entry name" value="Acylphosphatase"/>
</dbReference>
<feature type="active site" evidence="6">
    <location>
        <position position="38"/>
    </location>
</feature>
<name>A0A0K1PK46_9BACT</name>
<dbReference type="InterPro" id="IPR001792">
    <property type="entry name" value="Acylphosphatase-like_dom"/>
</dbReference>
<evidence type="ECO:0000256" key="3">
    <source>
        <dbReference type="ARBA" id="ARBA00015991"/>
    </source>
</evidence>
<dbReference type="STRING" id="1391654.AKJ09_00148"/>
<dbReference type="AlphaFoldDB" id="A0A0K1PK46"/>
<dbReference type="KEGG" id="llu:AKJ09_00148"/>
<dbReference type="RefSeq" id="WP_146645094.1">
    <property type="nucleotide sequence ID" value="NZ_CP012333.1"/>
</dbReference>
<feature type="domain" description="Acylphosphatase-like" evidence="8">
    <location>
        <begin position="5"/>
        <end position="92"/>
    </location>
</feature>
<evidence type="ECO:0000256" key="7">
    <source>
        <dbReference type="RuleBase" id="RU004168"/>
    </source>
</evidence>
<dbReference type="PROSITE" id="PS51160">
    <property type="entry name" value="ACYLPHOSPHATASE_3"/>
    <property type="match status" value="1"/>
</dbReference>
<keyword evidence="4 6" id="KW-0378">Hydrolase</keyword>
<dbReference type="InterPro" id="IPR017968">
    <property type="entry name" value="Acylphosphatase_CS"/>
</dbReference>
<accession>A0A0K1PK46</accession>
<comment type="catalytic activity">
    <reaction evidence="5 6">
        <text>an acyl phosphate + H2O = a carboxylate + phosphate + H(+)</text>
        <dbReference type="Rhea" id="RHEA:14965"/>
        <dbReference type="ChEBI" id="CHEBI:15377"/>
        <dbReference type="ChEBI" id="CHEBI:15378"/>
        <dbReference type="ChEBI" id="CHEBI:29067"/>
        <dbReference type="ChEBI" id="CHEBI:43474"/>
        <dbReference type="ChEBI" id="CHEBI:59918"/>
        <dbReference type="EC" id="3.6.1.7"/>
    </reaction>
</comment>
<evidence type="ECO:0000256" key="2">
    <source>
        <dbReference type="ARBA" id="ARBA00012150"/>
    </source>
</evidence>
<evidence type="ECO:0000256" key="4">
    <source>
        <dbReference type="ARBA" id="ARBA00022801"/>
    </source>
</evidence>
<evidence type="ECO:0000256" key="1">
    <source>
        <dbReference type="ARBA" id="ARBA00005614"/>
    </source>
</evidence>
<dbReference type="InterPro" id="IPR036046">
    <property type="entry name" value="Acylphosphatase-like_dom_sf"/>
</dbReference>
<dbReference type="FunFam" id="3.30.70.100:FF:000012">
    <property type="entry name" value="Acylphosphatase"/>
    <property type="match status" value="1"/>
</dbReference>
<dbReference type="PANTHER" id="PTHR47268">
    <property type="entry name" value="ACYLPHOSPHATASE"/>
    <property type="match status" value="1"/>
</dbReference>
<dbReference type="SUPFAM" id="SSF54975">
    <property type="entry name" value="Acylphosphatase/BLUF domain-like"/>
    <property type="match status" value="1"/>
</dbReference>
<evidence type="ECO:0000256" key="5">
    <source>
        <dbReference type="ARBA" id="ARBA00047645"/>
    </source>
</evidence>
<dbReference type="GO" id="GO:0003998">
    <property type="term" value="F:acylphosphatase activity"/>
    <property type="evidence" value="ECO:0007669"/>
    <property type="project" value="UniProtKB-EC"/>
</dbReference>
<evidence type="ECO:0000259" key="8">
    <source>
        <dbReference type="PROSITE" id="PS51160"/>
    </source>
</evidence>
<gene>
    <name evidence="9" type="ORF">AKJ09_00148</name>
</gene>
<feature type="active site" evidence="6">
    <location>
        <position position="20"/>
    </location>
</feature>
<proteinExistence type="inferred from homology"/>
<reference evidence="9 10" key="1">
    <citation type="submission" date="2015-08" db="EMBL/GenBank/DDBJ databases">
        <authorList>
            <person name="Babu N.S."/>
            <person name="Beckwith C.J."/>
            <person name="Beseler K.G."/>
            <person name="Brison A."/>
            <person name="Carone J.V."/>
            <person name="Caskin T.P."/>
            <person name="Diamond M."/>
            <person name="Durham M.E."/>
            <person name="Foxe J.M."/>
            <person name="Go M."/>
            <person name="Henderson B.A."/>
            <person name="Jones I.B."/>
            <person name="McGettigan J.A."/>
            <person name="Micheletti S.J."/>
            <person name="Nasrallah M.E."/>
            <person name="Ortiz D."/>
            <person name="Piller C.R."/>
            <person name="Privatt S.R."/>
            <person name="Schneider S.L."/>
            <person name="Sharp S."/>
            <person name="Smith T.C."/>
            <person name="Stanton J.D."/>
            <person name="Ullery H.E."/>
            <person name="Wilson R.J."/>
            <person name="Serrano M.G."/>
            <person name="Buck G."/>
            <person name="Lee V."/>
            <person name="Wang Y."/>
            <person name="Carvalho R."/>
            <person name="Voegtly L."/>
            <person name="Shi R."/>
            <person name="Duckworth R."/>
            <person name="Johnson A."/>
            <person name="Loviza R."/>
            <person name="Walstead R."/>
            <person name="Shah Z."/>
            <person name="Kiflezghi M."/>
            <person name="Wade K."/>
            <person name="Ball S.L."/>
            <person name="Bradley K.W."/>
            <person name="Asai D.J."/>
            <person name="Bowman C.A."/>
            <person name="Russell D.A."/>
            <person name="Pope W.H."/>
            <person name="Jacobs-Sera D."/>
            <person name="Hendrix R.W."/>
            <person name="Hatfull G.F."/>
        </authorList>
    </citation>
    <scope>NUCLEOTIDE SEQUENCE [LARGE SCALE GENOMIC DNA]</scope>
    <source>
        <strain evidence="9 10">DSM 27648</strain>
    </source>
</reference>
<evidence type="ECO:0000256" key="6">
    <source>
        <dbReference type="PROSITE-ProRule" id="PRU00520"/>
    </source>
</evidence>
<comment type="similarity">
    <text evidence="1 7">Belongs to the acylphosphatase family.</text>
</comment>
<organism evidence="9 10">
    <name type="scientific">Labilithrix luteola</name>
    <dbReference type="NCBI Taxonomy" id="1391654"/>
    <lineage>
        <taxon>Bacteria</taxon>
        <taxon>Pseudomonadati</taxon>
        <taxon>Myxococcota</taxon>
        <taxon>Polyangia</taxon>
        <taxon>Polyangiales</taxon>
        <taxon>Labilitrichaceae</taxon>
        <taxon>Labilithrix</taxon>
    </lineage>
</organism>
<dbReference type="PROSITE" id="PS00150">
    <property type="entry name" value="ACYLPHOSPHATASE_1"/>
    <property type="match status" value="1"/>
</dbReference>
<sequence length="92" mass="10423">MAQKRIHLIVRGRVQGVYFRAATQREARRLGITGWVRNRPDGSIELVAEGDEDAVKELSSWANHGPSAARVDSVDVRWRGYTGEFPEFQIVE</sequence>
<dbReference type="Gene3D" id="3.30.70.100">
    <property type="match status" value="1"/>
</dbReference>
<evidence type="ECO:0000313" key="10">
    <source>
        <dbReference type="Proteomes" id="UP000064967"/>
    </source>
</evidence>
<protein>
    <recommendedName>
        <fullName evidence="3 6">acylphosphatase</fullName>
        <ecNumber evidence="2 6">3.6.1.7</ecNumber>
    </recommendedName>
</protein>